<sequence>MHYVSSVSPCRYDVNKMYPPHAISRTFNVTCHTPRRHDSLAASTYCSLHSAPLTGGPLLMTLRRYLPRGHRVPWPTYYVDSQSSPHHVNKMDLPQAVRTRRHRVLLDLAGTIYSEIDEW</sequence>
<evidence type="ECO:0000313" key="2">
    <source>
        <dbReference type="Proteomes" id="UP000076154"/>
    </source>
</evidence>
<proteinExistence type="predicted"/>
<gene>
    <name evidence="1" type="ORF">Hypma_003097</name>
</gene>
<dbReference type="InParanoid" id="A0A369J2M4"/>
<reference evidence="1" key="1">
    <citation type="submission" date="2018-04" db="EMBL/GenBank/DDBJ databases">
        <title>Whole genome sequencing of Hypsizygus marmoreus.</title>
        <authorList>
            <person name="Choi I.-G."/>
            <person name="Min B."/>
            <person name="Kim J.-G."/>
            <person name="Kim S."/>
            <person name="Oh Y.-L."/>
            <person name="Kong W.-S."/>
            <person name="Park H."/>
            <person name="Jeong J."/>
            <person name="Song E.-S."/>
        </authorList>
    </citation>
    <scope>NUCLEOTIDE SEQUENCE [LARGE SCALE GENOMIC DNA]</scope>
    <source>
        <strain evidence="1">51987-8</strain>
    </source>
</reference>
<organism evidence="1 2">
    <name type="scientific">Hypsizygus marmoreus</name>
    <name type="common">White beech mushroom</name>
    <name type="synonym">Agaricus marmoreus</name>
    <dbReference type="NCBI Taxonomy" id="39966"/>
    <lineage>
        <taxon>Eukaryota</taxon>
        <taxon>Fungi</taxon>
        <taxon>Dikarya</taxon>
        <taxon>Basidiomycota</taxon>
        <taxon>Agaricomycotina</taxon>
        <taxon>Agaricomycetes</taxon>
        <taxon>Agaricomycetidae</taxon>
        <taxon>Agaricales</taxon>
        <taxon>Tricholomatineae</taxon>
        <taxon>Lyophyllaceae</taxon>
        <taxon>Hypsizygus</taxon>
    </lineage>
</organism>
<dbReference type="Proteomes" id="UP000076154">
    <property type="component" value="Unassembled WGS sequence"/>
</dbReference>
<comment type="caution">
    <text evidence="1">The sequence shown here is derived from an EMBL/GenBank/DDBJ whole genome shotgun (WGS) entry which is preliminary data.</text>
</comment>
<protein>
    <submittedName>
        <fullName evidence="1">Uncharacterized protein</fullName>
    </submittedName>
</protein>
<evidence type="ECO:0000313" key="1">
    <source>
        <dbReference type="EMBL" id="RDB16238.1"/>
    </source>
</evidence>
<name>A0A369J2M4_HYPMA</name>
<keyword evidence="2" id="KW-1185">Reference proteome</keyword>
<dbReference type="AlphaFoldDB" id="A0A369J2M4"/>
<dbReference type="EMBL" id="LUEZ02000128">
    <property type="protein sequence ID" value="RDB16238.1"/>
    <property type="molecule type" value="Genomic_DNA"/>
</dbReference>
<accession>A0A369J2M4</accession>